<evidence type="ECO:0000256" key="2">
    <source>
        <dbReference type="ARBA" id="ARBA00022679"/>
    </source>
</evidence>
<dbReference type="GO" id="GO:0032259">
    <property type="term" value="P:methylation"/>
    <property type="evidence" value="ECO:0007669"/>
    <property type="project" value="UniProtKB-KW"/>
</dbReference>
<dbReference type="Proteomes" id="UP000494206">
    <property type="component" value="Unassembled WGS sequence"/>
</dbReference>
<dbReference type="GO" id="GO:0046872">
    <property type="term" value="F:metal ion binding"/>
    <property type="evidence" value="ECO:0007669"/>
    <property type="project" value="UniProtKB-KW"/>
</dbReference>
<dbReference type="Gene3D" id="3.20.20.330">
    <property type="entry name" value="Homocysteine-binding-like domain"/>
    <property type="match status" value="2"/>
</dbReference>
<evidence type="ECO:0000256" key="3">
    <source>
        <dbReference type="ARBA" id="ARBA00022723"/>
    </source>
</evidence>
<evidence type="ECO:0000259" key="6">
    <source>
        <dbReference type="Pfam" id="PF02574"/>
    </source>
</evidence>
<comment type="caution">
    <text evidence="7">The sequence shown here is derived from an EMBL/GenBank/DDBJ whole genome shotgun (WGS) entry which is preliminary data.</text>
</comment>
<name>A0A8S1EEG0_9PELO</name>
<dbReference type="Pfam" id="PF02574">
    <property type="entry name" value="S-methyl_trans"/>
    <property type="match status" value="2"/>
</dbReference>
<dbReference type="OrthoDB" id="261426at2759"/>
<keyword evidence="8" id="KW-1185">Reference proteome</keyword>
<dbReference type="GO" id="GO:0008898">
    <property type="term" value="F:S-adenosylmethionine-homocysteine S-methyltransferase activity"/>
    <property type="evidence" value="ECO:0007669"/>
    <property type="project" value="TreeGrafter"/>
</dbReference>
<keyword evidence="1" id="KW-0489">Methyltransferase</keyword>
<protein>
    <recommendedName>
        <fullName evidence="6">Hcy-binding domain-containing protein</fullName>
    </recommendedName>
</protein>
<evidence type="ECO:0000256" key="1">
    <source>
        <dbReference type="ARBA" id="ARBA00022603"/>
    </source>
</evidence>
<organism evidence="7 8">
    <name type="scientific">Caenorhabditis bovis</name>
    <dbReference type="NCBI Taxonomy" id="2654633"/>
    <lineage>
        <taxon>Eukaryota</taxon>
        <taxon>Metazoa</taxon>
        <taxon>Ecdysozoa</taxon>
        <taxon>Nematoda</taxon>
        <taxon>Chromadorea</taxon>
        <taxon>Rhabditida</taxon>
        <taxon>Rhabditina</taxon>
        <taxon>Rhabditomorpha</taxon>
        <taxon>Rhabditoidea</taxon>
        <taxon>Rhabditidae</taxon>
        <taxon>Peloderinae</taxon>
        <taxon>Caenorhabditis</taxon>
    </lineage>
</organism>
<dbReference type="GO" id="GO:0009086">
    <property type="term" value="P:methionine biosynthetic process"/>
    <property type="evidence" value="ECO:0007669"/>
    <property type="project" value="TreeGrafter"/>
</dbReference>
<dbReference type="PANTHER" id="PTHR46015">
    <property type="entry name" value="ZGC:172121"/>
    <property type="match status" value="1"/>
</dbReference>
<keyword evidence="3" id="KW-0479">Metal-binding</keyword>
<evidence type="ECO:0000313" key="7">
    <source>
        <dbReference type="EMBL" id="CAB3399574.1"/>
    </source>
</evidence>
<dbReference type="InterPro" id="IPR003726">
    <property type="entry name" value="HCY_dom"/>
</dbReference>
<keyword evidence="4" id="KW-0862">Zinc</keyword>
<accession>A0A8S1EEG0</accession>
<keyword evidence="2" id="KW-0808">Transferase</keyword>
<dbReference type="GO" id="GO:0033528">
    <property type="term" value="P:S-methylmethionine cycle"/>
    <property type="evidence" value="ECO:0007669"/>
    <property type="project" value="TreeGrafter"/>
</dbReference>
<evidence type="ECO:0000256" key="5">
    <source>
        <dbReference type="ARBA" id="ARBA00034478"/>
    </source>
</evidence>
<comment type="pathway">
    <text evidence="5">Amino-acid biosynthesis; L-methionine biosynthesis via de novo pathway.</text>
</comment>
<proteinExistence type="predicted"/>
<dbReference type="SUPFAM" id="SSF82282">
    <property type="entry name" value="Homocysteine S-methyltransferase"/>
    <property type="match status" value="1"/>
</dbReference>
<evidence type="ECO:0000256" key="4">
    <source>
        <dbReference type="ARBA" id="ARBA00022833"/>
    </source>
</evidence>
<sequence>MSKPVRKANVIYFKILFKMAPNLRMIDGSMSATLKQFGFDAFKKKPHWTFAANSDKELMRKVYQSFADMNLDYITTNTYHYGSTFDPELPPPLKDRWVYDQYFKDTCDLLEDIIEKHNKTGKHKIKILGSVGSLATRFHDCSEYHGRYVEQASSMTLAREHFASIFESFMSLTNIRTLIIETLPTGLEGEVVLELLEKFPELQVVVSFTFKVIGFGINCTDPQNVVFALEQASENRFRDIFVYPNVSDAFFVEDEDNLPPPFSEALVKSWAEKGATVFGGCCGVDTDYLRILKNIIDKFNEKA</sequence>
<dbReference type="PANTHER" id="PTHR46015:SF1">
    <property type="entry name" value="HOMOCYSTEINE S-METHYLTRANSFERASE-LIKE ISOFORM 1"/>
    <property type="match status" value="1"/>
</dbReference>
<gene>
    <name evidence="7" type="ORF">CBOVIS_LOCUS2673</name>
</gene>
<dbReference type="InterPro" id="IPR051486">
    <property type="entry name" value="Hcy_S-methyltransferase"/>
</dbReference>
<feature type="domain" description="Hcy-binding" evidence="6">
    <location>
        <begin position="212"/>
        <end position="294"/>
    </location>
</feature>
<dbReference type="InterPro" id="IPR036589">
    <property type="entry name" value="HCY_dom_sf"/>
</dbReference>
<dbReference type="EMBL" id="CADEPM010000002">
    <property type="protein sequence ID" value="CAB3399574.1"/>
    <property type="molecule type" value="Genomic_DNA"/>
</dbReference>
<reference evidence="7 8" key="1">
    <citation type="submission" date="2020-04" db="EMBL/GenBank/DDBJ databases">
        <authorList>
            <person name="Laetsch R D."/>
            <person name="Stevens L."/>
            <person name="Kumar S."/>
            <person name="Blaxter L. M."/>
        </authorList>
    </citation>
    <scope>NUCLEOTIDE SEQUENCE [LARGE SCALE GENOMIC DNA]</scope>
</reference>
<evidence type="ECO:0000313" key="8">
    <source>
        <dbReference type="Proteomes" id="UP000494206"/>
    </source>
</evidence>
<feature type="domain" description="Hcy-binding" evidence="6">
    <location>
        <begin position="25"/>
        <end position="211"/>
    </location>
</feature>
<dbReference type="AlphaFoldDB" id="A0A8S1EEG0"/>